<evidence type="ECO:0000259" key="2">
    <source>
        <dbReference type="PROSITE" id="PS50191"/>
    </source>
</evidence>
<dbReference type="PANTHER" id="PTHR46277:SF3">
    <property type="entry name" value="BINDING PROTEIN, PUTATIVE-RELATED"/>
    <property type="match status" value="1"/>
</dbReference>
<evidence type="ECO:0000256" key="1">
    <source>
        <dbReference type="SAM" id="MobiDB-lite"/>
    </source>
</evidence>
<feature type="domain" description="CRAL-TRIO" evidence="2">
    <location>
        <begin position="102"/>
        <end position="264"/>
    </location>
</feature>
<name>A0AAN7L9Y7_9MYRT</name>
<gene>
    <name evidence="3" type="ORF">SAY87_016820</name>
</gene>
<feature type="region of interest" description="Disordered" evidence="1">
    <location>
        <begin position="1"/>
        <end position="35"/>
    </location>
</feature>
<dbReference type="EMBL" id="JAXIOK010000001">
    <property type="protein sequence ID" value="KAK4780714.1"/>
    <property type="molecule type" value="Genomic_DNA"/>
</dbReference>
<reference evidence="3 4" key="1">
    <citation type="journal article" date="2023" name="Hortic Res">
        <title>Pangenome of water caltrop reveals structural variations and asymmetric subgenome divergence after allopolyploidization.</title>
        <authorList>
            <person name="Zhang X."/>
            <person name="Chen Y."/>
            <person name="Wang L."/>
            <person name="Yuan Y."/>
            <person name="Fang M."/>
            <person name="Shi L."/>
            <person name="Lu R."/>
            <person name="Comes H.P."/>
            <person name="Ma Y."/>
            <person name="Chen Y."/>
            <person name="Huang G."/>
            <person name="Zhou Y."/>
            <person name="Zheng Z."/>
            <person name="Qiu Y."/>
        </authorList>
    </citation>
    <scope>NUCLEOTIDE SEQUENCE [LARGE SCALE GENOMIC DNA]</scope>
    <source>
        <tissue evidence="3">Roots</tissue>
    </source>
</reference>
<accession>A0AAN7L9Y7</accession>
<dbReference type="InterPro" id="IPR036865">
    <property type="entry name" value="CRAL-TRIO_dom_sf"/>
</dbReference>
<feature type="compositionally biased region" description="Acidic residues" evidence="1">
    <location>
        <begin position="26"/>
        <end position="35"/>
    </location>
</feature>
<dbReference type="InterPro" id="IPR011074">
    <property type="entry name" value="CRAL/TRIO_N_dom"/>
</dbReference>
<evidence type="ECO:0000313" key="3">
    <source>
        <dbReference type="EMBL" id="KAK4780714.1"/>
    </source>
</evidence>
<dbReference type="SUPFAM" id="SSF46938">
    <property type="entry name" value="CRAL/TRIO N-terminal domain"/>
    <property type="match status" value="1"/>
</dbReference>
<dbReference type="Proteomes" id="UP001345219">
    <property type="component" value="Chromosome 13"/>
</dbReference>
<dbReference type="PANTHER" id="PTHR46277">
    <property type="entry name" value="OS03G0850700 PROTEIN"/>
    <property type="match status" value="1"/>
</dbReference>
<dbReference type="PROSITE" id="PS50191">
    <property type="entry name" value="CRAL_TRIO"/>
    <property type="match status" value="1"/>
</dbReference>
<dbReference type="SUPFAM" id="SSF52087">
    <property type="entry name" value="CRAL/TRIO domain"/>
    <property type="match status" value="1"/>
</dbReference>
<comment type="caution">
    <text evidence="3">The sequence shown here is derived from an EMBL/GenBank/DDBJ whole genome shotgun (WGS) entry which is preliminary data.</text>
</comment>
<dbReference type="CDD" id="cd00170">
    <property type="entry name" value="SEC14"/>
    <property type="match status" value="1"/>
</dbReference>
<dbReference type="SMART" id="SM01100">
    <property type="entry name" value="CRAL_TRIO_N"/>
    <property type="match status" value="1"/>
</dbReference>
<evidence type="ECO:0000313" key="4">
    <source>
        <dbReference type="Proteomes" id="UP001345219"/>
    </source>
</evidence>
<dbReference type="SMART" id="SM00516">
    <property type="entry name" value="SEC14"/>
    <property type="match status" value="1"/>
</dbReference>
<dbReference type="Pfam" id="PF03765">
    <property type="entry name" value="CRAL_TRIO_N"/>
    <property type="match status" value="1"/>
</dbReference>
<sequence length="268" mass="30824">MSVWSEKAKSPRDSGSVTNEFKYENSEEEEQEGFEDIEEKLKIGSLRAIVERDQDPSSKDVDDYTLRRFLRARDLNVEKASNMFLKYLSWRKSFVPNGTISLPEVPNEVAQNKMFMQGVDRKGRPILIVFGNRHKPSTSSPEEFKRFVVFGLDKICERMPHGKEKFVAIGDLEGWGYANSDIRGYLAALSILQDCYPERLGRLLIVNVPYIFMAVWKMIYPFIDSTTKKKINLVENKKLRSTLLAEIDEDQLPEVYGGKLPLVPIQDC</sequence>
<dbReference type="Gene3D" id="3.40.525.10">
    <property type="entry name" value="CRAL-TRIO lipid binding domain"/>
    <property type="match status" value="1"/>
</dbReference>
<feature type="compositionally biased region" description="Basic and acidic residues" evidence="1">
    <location>
        <begin position="1"/>
        <end position="12"/>
    </location>
</feature>
<dbReference type="InterPro" id="IPR036273">
    <property type="entry name" value="CRAL/TRIO_N_dom_sf"/>
</dbReference>
<dbReference type="InterPro" id="IPR001251">
    <property type="entry name" value="CRAL-TRIO_dom"/>
</dbReference>
<dbReference type="Pfam" id="PF00650">
    <property type="entry name" value="CRAL_TRIO"/>
    <property type="match status" value="1"/>
</dbReference>
<protein>
    <recommendedName>
        <fullName evidence="2">CRAL-TRIO domain-containing protein</fullName>
    </recommendedName>
</protein>
<keyword evidence="4" id="KW-1185">Reference proteome</keyword>
<proteinExistence type="predicted"/>
<dbReference type="AlphaFoldDB" id="A0AAN7L9Y7"/>
<organism evidence="3 4">
    <name type="scientific">Trapa incisa</name>
    <dbReference type="NCBI Taxonomy" id="236973"/>
    <lineage>
        <taxon>Eukaryota</taxon>
        <taxon>Viridiplantae</taxon>
        <taxon>Streptophyta</taxon>
        <taxon>Embryophyta</taxon>
        <taxon>Tracheophyta</taxon>
        <taxon>Spermatophyta</taxon>
        <taxon>Magnoliopsida</taxon>
        <taxon>eudicotyledons</taxon>
        <taxon>Gunneridae</taxon>
        <taxon>Pentapetalae</taxon>
        <taxon>rosids</taxon>
        <taxon>malvids</taxon>
        <taxon>Myrtales</taxon>
        <taxon>Lythraceae</taxon>
        <taxon>Trapa</taxon>
    </lineage>
</organism>